<dbReference type="Proteomes" id="UP001628156">
    <property type="component" value="Unassembled WGS sequence"/>
</dbReference>
<organism evidence="1 2">
    <name type="scientific">Entamoeba nuttalli</name>
    <dbReference type="NCBI Taxonomy" id="412467"/>
    <lineage>
        <taxon>Eukaryota</taxon>
        <taxon>Amoebozoa</taxon>
        <taxon>Evosea</taxon>
        <taxon>Archamoebae</taxon>
        <taxon>Mastigamoebida</taxon>
        <taxon>Entamoebidae</taxon>
        <taxon>Entamoeba</taxon>
    </lineage>
</organism>
<comment type="caution">
    <text evidence="1">The sequence shown here is derived from an EMBL/GenBank/DDBJ whole genome shotgun (WGS) entry which is preliminary data.</text>
</comment>
<name>A0ABQ0DPB9_9EUKA</name>
<accession>A0ABQ0DPB9</accession>
<keyword evidence="2" id="KW-1185">Reference proteome</keyword>
<dbReference type="EMBL" id="BAAFRS010000208">
    <property type="protein sequence ID" value="GAB1224583.1"/>
    <property type="molecule type" value="Genomic_DNA"/>
</dbReference>
<gene>
    <name evidence="1" type="ORF">ENUP19_0208G0006</name>
</gene>
<evidence type="ECO:0000313" key="2">
    <source>
        <dbReference type="Proteomes" id="UP001628156"/>
    </source>
</evidence>
<reference evidence="1 2" key="1">
    <citation type="journal article" date="2019" name="PLoS Negl. Trop. Dis.">
        <title>Whole genome sequencing of Entamoeba nuttalli reveals mammalian host-related molecular signatures and a novel octapeptide-repeat surface protein.</title>
        <authorList>
            <person name="Tanaka M."/>
            <person name="Makiuchi T."/>
            <person name="Komiyama T."/>
            <person name="Shiina T."/>
            <person name="Osaki K."/>
            <person name="Tachibana H."/>
        </authorList>
    </citation>
    <scope>NUCLEOTIDE SEQUENCE [LARGE SCALE GENOMIC DNA]</scope>
    <source>
        <strain evidence="1 2">P19-061405</strain>
    </source>
</reference>
<evidence type="ECO:0000313" key="1">
    <source>
        <dbReference type="EMBL" id="GAB1224583.1"/>
    </source>
</evidence>
<protein>
    <submittedName>
        <fullName evidence="1">Uncharacterized protein</fullName>
    </submittedName>
</protein>
<proteinExistence type="predicted"/>
<sequence length="57" mass="6637">MISENDRSDVYINGTSRIYGYDRINKENNQNTDESSPFKVISDIYPLKECLKCLCNE</sequence>